<dbReference type="PROSITE" id="PS00909">
    <property type="entry name" value="MR_MLE_2"/>
    <property type="match status" value="1"/>
</dbReference>
<dbReference type="SFLD" id="SFLDG00179">
    <property type="entry name" value="mandelate_racemase"/>
    <property type="match status" value="1"/>
</dbReference>
<name>A0ABD5YI52_9EURY</name>
<dbReference type="Gene3D" id="3.30.390.10">
    <property type="entry name" value="Enolase-like, N-terminal domain"/>
    <property type="match status" value="1"/>
</dbReference>
<comment type="caution">
    <text evidence="3">The sequence shown here is derived from an EMBL/GenBank/DDBJ whole genome shotgun (WGS) entry which is preliminary data.</text>
</comment>
<dbReference type="SFLD" id="SFLDS00001">
    <property type="entry name" value="Enolase"/>
    <property type="match status" value="1"/>
</dbReference>
<dbReference type="InterPro" id="IPR013341">
    <property type="entry name" value="Mandelate_racemase_N_dom"/>
</dbReference>
<dbReference type="InterPro" id="IPR029017">
    <property type="entry name" value="Enolase-like_N"/>
</dbReference>
<organism evidence="3 4">
    <name type="scientific">Halocatena marina</name>
    <dbReference type="NCBI Taxonomy" id="2934937"/>
    <lineage>
        <taxon>Archaea</taxon>
        <taxon>Methanobacteriati</taxon>
        <taxon>Methanobacteriota</taxon>
        <taxon>Stenosarchaea group</taxon>
        <taxon>Halobacteria</taxon>
        <taxon>Halobacteriales</taxon>
        <taxon>Natronomonadaceae</taxon>
        <taxon>Halocatena</taxon>
    </lineage>
</organism>
<evidence type="ECO:0000259" key="2">
    <source>
        <dbReference type="SMART" id="SM00922"/>
    </source>
</evidence>
<dbReference type="InterPro" id="IPR018110">
    <property type="entry name" value="Mandel_Rmase/mucon_lact_enz_CS"/>
</dbReference>
<sequence>MPNYRKLHDPNAEYTMRDLSSGTMGLTSESGHRDVKITDVQTTMVDGNYPWILVRVYTDAGVVGTGEAYWGGGDDAIIDRMAPFLIGETPFDIDRLYEHLVQKMSGEGSISGKTISAISGIEIALHDLVGKLLEIPAYQLLGGKYRNSVRIYCDCHAGDESEPASNAREAERVVNELGYDAIKFDLDVPSGHEKDRANRHLRGPEIRHKVDIVREVTERVGDRADVAFDCHWSFSTGSAHQLASALEEYDVWWLEDPIPPENHDSQRQVTQSTTTPIAVGENVYRKHGHRRLLEEQAVDIIAPDLPRVGGMRETRKIADMADTYYIPVAMHNVASPVGTVASAHVAAAIPNSLAVEFHSYQLGWWEDLIEEDNLIQNGRMKITEKPGLGITLDLDAVEEHMVGGETLFDEV</sequence>
<dbReference type="GO" id="GO:0016829">
    <property type="term" value="F:lyase activity"/>
    <property type="evidence" value="ECO:0007669"/>
    <property type="project" value="UniProtKB-KW"/>
</dbReference>
<accession>A0ABD5YI52</accession>
<gene>
    <name evidence="3" type="ORF">ACFQL7_03600</name>
</gene>
<dbReference type="SUPFAM" id="SSF54826">
    <property type="entry name" value="Enolase N-terminal domain-like"/>
    <property type="match status" value="1"/>
</dbReference>
<dbReference type="SFLD" id="SFLDF00564">
    <property type="entry name" value="xylonate_dehydratase_2"/>
    <property type="match status" value="1"/>
</dbReference>
<dbReference type="Pfam" id="PF02746">
    <property type="entry name" value="MR_MLE_N"/>
    <property type="match status" value="1"/>
</dbReference>
<evidence type="ECO:0000313" key="3">
    <source>
        <dbReference type="EMBL" id="MFC7189021.1"/>
    </source>
</evidence>
<dbReference type="InterPro" id="IPR036849">
    <property type="entry name" value="Enolase-like_C_sf"/>
</dbReference>
<dbReference type="Proteomes" id="UP001596417">
    <property type="component" value="Unassembled WGS sequence"/>
</dbReference>
<dbReference type="InterPro" id="IPR029065">
    <property type="entry name" value="Enolase_C-like"/>
</dbReference>
<keyword evidence="1" id="KW-0456">Lyase</keyword>
<dbReference type="EMBL" id="JBHTAX010000001">
    <property type="protein sequence ID" value="MFC7189021.1"/>
    <property type="molecule type" value="Genomic_DNA"/>
</dbReference>
<dbReference type="Pfam" id="PF13378">
    <property type="entry name" value="MR_MLE_C"/>
    <property type="match status" value="1"/>
</dbReference>
<dbReference type="InterPro" id="IPR034593">
    <property type="entry name" value="DgoD-like"/>
</dbReference>
<dbReference type="Gene3D" id="3.20.20.120">
    <property type="entry name" value="Enolase-like C-terminal domain"/>
    <property type="match status" value="1"/>
</dbReference>
<reference evidence="3 4" key="1">
    <citation type="journal article" date="2019" name="Int. J. Syst. Evol. Microbiol.">
        <title>The Global Catalogue of Microorganisms (GCM) 10K type strain sequencing project: providing services to taxonomists for standard genome sequencing and annotation.</title>
        <authorList>
            <consortium name="The Broad Institute Genomics Platform"/>
            <consortium name="The Broad Institute Genome Sequencing Center for Infectious Disease"/>
            <person name="Wu L."/>
            <person name="Ma J."/>
        </authorList>
    </citation>
    <scope>NUCLEOTIDE SEQUENCE [LARGE SCALE GENOMIC DNA]</scope>
    <source>
        <strain evidence="3 4">RDMS1</strain>
    </source>
</reference>
<protein>
    <submittedName>
        <fullName evidence="3">Mandelate racemase/muconate lactonizing enzyme family protein</fullName>
    </submittedName>
</protein>
<dbReference type="RefSeq" id="WP_264555183.1">
    <property type="nucleotide sequence ID" value="NZ_CP109979.1"/>
</dbReference>
<dbReference type="CDD" id="cd03316">
    <property type="entry name" value="MR_like"/>
    <property type="match status" value="1"/>
</dbReference>
<evidence type="ECO:0000256" key="1">
    <source>
        <dbReference type="ARBA" id="ARBA00023239"/>
    </source>
</evidence>
<dbReference type="InterPro" id="IPR034624">
    <property type="entry name" value="Xylonate_dehydratase_2"/>
</dbReference>
<dbReference type="GeneID" id="76198580"/>
<dbReference type="SMART" id="SM00922">
    <property type="entry name" value="MR_MLE"/>
    <property type="match status" value="1"/>
</dbReference>
<dbReference type="SUPFAM" id="SSF51604">
    <property type="entry name" value="Enolase C-terminal domain-like"/>
    <property type="match status" value="1"/>
</dbReference>
<dbReference type="AlphaFoldDB" id="A0ABD5YI52"/>
<dbReference type="PANTHER" id="PTHR48080:SF2">
    <property type="entry name" value="D-GALACTONATE DEHYDRATASE"/>
    <property type="match status" value="1"/>
</dbReference>
<proteinExistence type="predicted"/>
<evidence type="ECO:0000313" key="4">
    <source>
        <dbReference type="Proteomes" id="UP001596417"/>
    </source>
</evidence>
<dbReference type="InterPro" id="IPR013342">
    <property type="entry name" value="Mandelate_racemase_C"/>
</dbReference>
<dbReference type="PANTHER" id="PTHR48080">
    <property type="entry name" value="D-GALACTONATE DEHYDRATASE-RELATED"/>
    <property type="match status" value="1"/>
</dbReference>
<feature type="domain" description="Mandelate racemase/muconate lactonizing enzyme C-terminal" evidence="2">
    <location>
        <begin position="163"/>
        <end position="276"/>
    </location>
</feature>
<keyword evidence="4" id="KW-1185">Reference proteome</keyword>